<feature type="domain" description="HTH crp-type" evidence="4">
    <location>
        <begin position="115"/>
        <end position="180"/>
    </location>
</feature>
<organism evidence="5 6">
    <name type="scientific">Mordavella massiliensis</name>
    <dbReference type="NCBI Taxonomy" id="1871024"/>
    <lineage>
        <taxon>Bacteria</taxon>
        <taxon>Bacillati</taxon>
        <taxon>Bacillota</taxon>
        <taxon>Clostridia</taxon>
        <taxon>Eubacteriales</taxon>
        <taxon>Clostridiaceae</taxon>
        <taxon>Mordavella</taxon>
    </lineage>
</organism>
<reference evidence="5" key="2">
    <citation type="journal article" date="2021" name="Sci. Rep.">
        <title>The distribution of antibiotic resistance genes in chicken gut microbiota commensals.</title>
        <authorList>
            <person name="Juricova H."/>
            <person name="Matiasovicova J."/>
            <person name="Kubasova T."/>
            <person name="Cejkova D."/>
            <person name="Rychlik I."/>
        </authorList>
    </citation>
    <scope>NUCLEOTIDE SEQUENCE</scope>
    <source>
        <strain evidence="5">An420c</strain>
    </source>
</reference>
<evidence type="ECO:0000313" key="6">
    <source>
        <dbReference type="Proteomes" id="UP000713880"/>
    </source>
</evidence>
<keyword evidence="1" id="KW-0805">Transcription regulation</keyword>
<evidence type="ECO:0000259" key="4">
    <source>
        <dbReference type="PROSITE" id="PS51063"/>
    </source>
</evidence>
<dbReference type="GO" id="GO:0003677">
    <property type="term" value="F:DNA binding"/>
    <property type="evidence" value="ECO:0007669"/>
    <property type="project" value="UniProtKB-KW"/>
</dbReference>
<keyword evidence="3" id="KW-0804">Transcription</keyword>
<proteinExistence type="predicted"/>
<dbReference type="SUPFAM" id="SSF51206">
    <property type="entry name" value="cAMP-binding domain-like"/>
    <property type="match status" value="1"/>
</dbReference>
<dbReference type="GO" id="GO:0006355">
    <property type="term" value="P:regulation of DNA-templated transcription"/>
    <property type="evidence" value="ECO:0007669"/>
    <property type="project" value="InterPro"/>
</dbReference>
<keyword evidence="2" id="KW-0238">DNA-binding</keyword>
<sequence length="180" mass="20631">MAPSWQAEAQATLFGGIKGEELEKLLVCMDSTRKKYRRQEMILSEEEIPDRIGIVLEGSVIAEKDCEICWMHIGKVLSVCPAACPCHQQMLRNLVTSLAGKNVAFSEKITCLSRRSTREKLLSYLSETAKKEKKRHFVIPFNRQELADYLCVDRSAMSAELSKLRREGVLDYKRSEFWLL</sequence>
<dbReference type="Pfam" id="PF13545">
    <property type="entry name" value="HTH_Crp_2"/>
    <property type="match status" value="1"/>
</dbReference>
<dbReference type="InterPro" id="IPR012318">
    <property type="entry name" value="HTH_CRP"/>
</dbReference>
<dbReference type="EMBL" id="JACJLV010000004">
    <property type="protein sequence ID" value="MBM6825896.1"/>
    <property type="molecule type" value="Genomic_DNA"/>
</dbReference>
<protein>
    <submittedName>
        <fullName evidence="5">Crp/Fnr family transcriptional regulator</fullName>
    </submittedName>
</protein>
<dbReference type="InterPro" id="IPR018490">
    <property type="entry name" value="cNMP-bd_dom_sf"/>
</dbReference>
<dbReference type="InterPro" id="IPR036390">
    <property type="entry name" value="WH_DNA-bd_sf"/>
</dbReference>
<evidence type="ECO:0000313" key="5">
    <source>
        <dbReference type="EMBL" id="MBM6825896.1"/>
    </source>
</evidence>
<accession>A0A939BB75</accession>
<dbReference type="Proteomes" id="UP000713880">
    <property type="component" value="Unassembled WGS sequence"/>
</dbReference>
<dbReference type="Gene3D" id="2.60.120.10">
    <property type="entry name" value="Jelly Rolls"/>
    <property type="match status" value="2"/>
</dbReference>
<comment type="caution">
    <text evidence="5">The sequence shown here is derived from an EMBL/GenBank/DDBJ whole genome shotgun (WGS) entry which is preliminary data.</text>
</comment>
<evidence type="ECO:0000256" key="1">
    <source>
        <dbReference type="ARBA" id="ARBA00023015"/>
    </source>
</evidence>
<gene>
    <name evidence="5" type="ORF">H6A13_02095</name>
</gene>
<evidence type="ECO:0000256" key="2">
    <source>
        <dbReference type="ARBA" id="ARBA00023125"/>
    </source>
</evidence>
<name>A0A939BB75_9CLOT</name>
<evidence type="ECO:0000256" key="3">
    <source>
        <dbReference type="ARBA" id="ARBA00023163"/>
    </source>
</evidence>
<dbReference type="SUPFAM" id="SSF46785">
    <property type="entry name" value="Winged helix' DNA-binding domain"/>
    <property type="match status" value="1"/>
</dbReference>
<dbReference type="InterPro" id="IPR014710">
    <property type="entry name" value="RmlC-like_jellyroll"/>
</dbReference>
<dbReference type="AlphaFoldDB" id="A0A939BB75"/>
<keyword evidence="6" id="KW-1185">Reference proteome</keyword>
<reference evidence="5" key="1">
    <citation type="submission" date="2020-08" db="EMBL/GenBank/DDBJ databases">
        <authorList>
            <person name="Cejkova D."/>
            <person name="Kubasova T."/>
            <person name="Jahodarova E."/>
            <person name="Rychlik I."/>
        </authorList>
    </citation>
    <scope>NUCLEOTIDE SEQUENCE</scope>
    <source>
        <strain evidence="5">An420c</strain>
    </source>
</reference>
<dbReference type="PROSITE" id="PS51063">
    <property type="entry name" value="HTH_CRP_2"/>
    <property type="match status" value="1"/>
</dbReference>